<keyword evidence="12" id="KW-0967">Endosome</keyword>
<accession>A0AA38WWD0</accession>
<gene>
    <name evidence="22" type="primary">PAN1</name>
    <name evidence="22" type="ORF">H2200_013211</name>
</gene>
<keyword evidence="9" id="KW-0963">Cytoplasm</keyword>
<evidence type="ECO:0000256" key="12">
    <source>
        <dbReference type="ARBA" id="ARBA00022753"/>
    </source>
</evidence>
<protein>
    <recommendedName>
        <fullName evidence="6">Actin cytoskeleton-regulatory complex protein PAN1</fullName>
    </recommendedName>
    <alternativeName>
        <fullName evidence="7">Actin cytoskeleton-regulatory complex protein pan1</fullName>
    </alternativeName>
</protein>
<feature type="compositionally biased region" description="Pro residues" evidence="18">
    <location>
        <begin position="1384"/>
        <end position="1425"/>
    </location>
</feature>
<keyword evidence="15" id="KW-0009">Actin-binding</keyword>
<dbReference type="GO" id="GO:0016197">
    <property type="term" value="P:endosomal transport"/>
    <property type="evidence" value="ECO:0007669"/>
    <property type="project" value="TreeGrafter"/>
</dbReference>
<feature type="compositionally biased region" description="Polar residues" evidence="18">
    <location>
        <begin position="132"/>
        <end position="142"/>
    </location>
</feature>
<keyword evidence="16" id="KW-0206">Cytoskeleton</keyword>
<feature type="compositionally biased region" description="Basic and acidic residues" evidence="18">
    <location>
        <begin position="1029"/>
        <end position="1070"/>
    </location>
</feature>
<dbReference type="Pfam" id="PF12763">
    <property type="entry name" value="EH"/>
    <property type="match status" value="2"/>
</dbReference>
<evidence type="ECO:0000256" key="1">
    <source>
        <dbReference type="ARBA" id="ARBA00004125"/>
    </source>
</evidence>
<feature type="region of interest" description="Disordered" evidence="18">
    <location>
        <begin position="757"/>
        <end position="866"/>
    </location>
</feature>
<evidence type="ECO:0000256" key="15">
    <source>
        <dbReference type="ARBA" id="ARBA00023203"/>
    </source>
</evidence>
<name>A0AA38WWD0_9EURO</name>
<evidence type="ECO:0000256" key="6">
    <source>
        <dbReference type="ARBA" id="ARBA00015110"/>
    </source>
</evidence>
<organism evidence="22 23">
    <name type="scientific">Cladophialophora chaetospira</name>
    <dbReference type="NCBI Taxonomy" id="386627"/>
    <lineage>
        <taxon>Eukaryota</taxon>
        <taxon>Fungi</taxon>
        <taxon>Dikarya</taxon>
        <taxon>Ascomycota</taxon>
        <taxon>Pezizomycotina</taxon>
        <taxon>Eurotiomycetes</taxon>
        <taxon>Chaetothyriomycetidae</taxon>
        <taxon>Chaetothyriales</taxon>
        <taxon>Herpotrichiellaceae</taxon>
        <taxon>Cladophialophora</taxon>
    </lineage>
</organism>
<evidence type="ECO:0000256" key="18">
    <source>
        <dbReference type="SAM" id="MobiDB-lite"/>
    </source>
</evidence>
<dbReference type="PROSITE" id="PS50031">
    <property type="entry name" value="EH"/>
    <property type="match status" value="2"/>
</dbReference>
<evidence type="ECO:0000259" key="19">
    <source>
        <dbReference type="PROSITE" id="PS50031"/>
    </source>
</evidence>
<feature type="compositionally biased region" description="Low complexity" evidence="18">
    <location>
        <begin position="26"/>
        <end position="47"/>
    </location>
</feature>
<feature type="compositionally biased region" description="Pro residues" evidence="18">
    <location>
        <begin position="298"/>
        <end position="307"/>
    </location>
</feature>
<dbReference type="GO" id="GO:0005886">
    <property type="term" value="C:plasma membrane"/>
    <property type="evidence" value="ECO:0007669"/>
    <property type="project" value="UniProtKB-SubCell"/>
</dbReference>
<evidence type="ECO:0000256" key="13">
    <source>
        <dbReference type="ARBA" id="ARBA00023054"/>
    </source>
</evidence>
<feature type="compositionally biased region" description="Low complexity" evidence="18">
    <location>
        <begin position="55"/>
        <end position="110"/>
    </location>
</feature>
<keyword evidence="13" id="KW-0175">Coiled coil</keyword>
<feature type="compositionally biased region" description="Acidic residues" evidence="18">
    <location>
        <begin position="1325"/>
        <end position="1335"/>
    </location>
</feature>
<dbReference type="PANTHER" id="PTHR11216">
    <property type="entry name" value="EH DOMAIN"/>
    <property type="match status" value="1"/>
</dbReference>
<comment type="caution">
    <text evidence="22">The sequence shown here is derived from an EMBL/GenBank/DDBJ whole genome shotgun (WGS) entry which is preliminary data.</text>
</comment>
<feature type="region of interest" description="Disordered" evidence="18">
    <location>
        <begin position="608"/>
        <end position="637"/>
    </location>
</feature>
<dbReference type="PROSITE" id="PS51082">
    <property type="entry name" value="WH2"/>
    <property type="match status" value="1"/>
</dbReference>
<dbReference type="PROSITE" id="PS50222">
    <property type="entry name" value="EF_HAND_2"/>
    <property type="match status" value="1"/>
</dbReference>
<feature type="compositionally biased region" description="Basic and acidic residues" evidence="18">
    <location>
        <begin position="854"/>
        <end position="863"/>
    </location>
</feature>
<feature type="compositionally biased region" description="Pro residues" evidence="18">
    <location>
        <begin position="1254"/>
        <end position="1278"/>
    </location>
</feature>
<comment type="subcellular location">
    <subcellularLocation>
        <location evidence="3">Cell membrane</location>
        <topology evidence="3">Peripheral membrane protein</topology>
        <orientation evidence="3">Cytoplasmic side</orientation>
    </subcellularLocation>
    <subcellularLocation>
        <location evidence="2">Cytoplasm</location>
        <location evidence="2">Cytoskeleton</location>
        <location evidence="2">Actin patch</location>
    </subcellularLocation>
    <subcellularLocation>
        <location evidence="1">Endosome membrane</location>
        <topology evidence="1">Peripheral membrane protein</topology>
        <orientation evidence="1">Cytoplasmic side</orientation>
    </subcellularLocation>
</comment>
<dbReference type="SUPFAM" id="SSF47473">
    <property type="entry name" value="EF-hand"/>
    <property type="match status" value="2"/>
</dbReference>
<feature type="compositionally biased region" description="Pro residues" evidence="18">
    <location>
        <begin position="111"/>
        <end position="121"/>
    </location>
</feature>
<keyword evidence="14" id="KW-0472">Membrane</keyword>
<evidence type="ECO:0000256" key="8">
    <source>
        <dbReference type="ARBA" id="ARBA00022475"/>
    </source>
</evidence>
<comment type="similarity">
    <text evidence="4">Belongs to the PAN1 family.</text>
</comment>
<dbReference type="SMART" id="SM00027">
    <property type="entry name" value="EH"/>
    <property type="match status" value="2"/>
</dbReference>
<feature type="compositionally biased region" description="Basic and acidic residues" evidence="18">
    <location>
        <begin position="975"/>
        <end position="1003"/>
    </location>
</feature>
<dbReference type="GO" id="GO:0030479">
    <property type="term" value="C:actin cortical patch"/>
    <property type="evidence" value="ECO:0007669"/>
    <property type="project" value="UniProtKB-SubCell"/>
</dbReference>
<dbReference type="Gene3D" id="1.10.238.10">
    <property type="entry name" value="EF-hand"/>
    <property type="match status" value="2"/>
</dbReference>
<dbReference type="FunFam" id="1.10.238.10:FF:000349">
    <property type="entry name" value="Actin cytoskeleton-regulatory complex protein PAN1"/>
    <property type="match status" value="1"/>
</dbReference>
<comment type="function">
    <text evidence="17">Component of the PAN1 actin cytoskeleton-regulatory complex required for the internalization of endosomes during actin-coupled endocytosis. The complex links the site of endocytosis to the cell membrane-associated actin cytoskeleton. Mediates uptake of external molecules and vacuolar degradation of plasma membrane proteins. Plays a role in the proper organization of the cell membrane-associated actin cytoskeleton and promotes its destabilization.</text>
</comment>
<dbReference type="InterPro" id="IPR002048">
    <property type="entry name" value="EF_hand_dom"/>
</dbReference>
<dbReference type="GO" id="GO:0003779">
    <property type="term" value="F:actin binding"/>
    <property type="evidence" value="ECO:0007669"/>
    <property type="project" value="UniProtKB-KW"/>
</dbReference>
<dbReference type="InterPro" id="IPR013182">
    <property type="entry name" value="DUF1720"/>
</dbReference>
<feature type="compositionally biased region" description="Low complexity" evidence="18">
    <location>
        <begin position="785"/>
        <end position="798"/>
    </location>
</feature>
<feature type="domain" description="EH" evidence="19">
    <location>
        <begin position="450"/>
        <end position="539"/>
    </location>
</feature>
<feature type="domain" description="EF-hand" evidence="20">
    <location>
        <begin position="483"/>
        <end position="518"/>
    </location>
</feature>
<feature type="compositionally biased region" description="Basic and acidic residues" evidence="18">
    <location>
        <begin position="943"/>
        <end position="955"/>
    </location>
</feature>
<dbReference type="GO" id="GO:0010008">
    <property type="term" value="C:endosome membrane"/>
    <property type="evidence" value="ECO:0007669"/>
    <property type="project" value="UniProtKB-SubCell"/>
</dbReference>
<feature type="compositionally biased region" description="Low complexity" evidence="18">
    <location>
        <begin position="122"/>
        <end position="131"/>
    </location>
</feature>
<feature type="compositionally biased region" description="Low complexity" evidence="18">
    <location>
        <begin position="308"/>
        <end position="322"/>
    </location>
</feature>
<feature type="region of interest" description="Disordered" evidence="18">
    <location>
        <begin position="275"/>
        <end position="375"/>
    </location>
</feature>
<feature type="domain" description="WH2" evidence="21">
    <location>
        <begin position="1431"/>
        <end position="1448"/>
    </location>
</feature>
<evidence type="ECO:0000313" key="22">
    <source>
        <dbReference type="EMBL" id="KAJ9602356.1"/>
    </source>
</evidence>
<dbReference type="InterPro" id="IPR000261">
    <property type="entry name" value="EH_dom"/>
</dbReference>
<feature type="compositionally biased region" description="Basic and acidic residues" evidence="18">
    <location>
        <begin position="1078"/>
        <end position="1163"/>
    </location>
</feature>
<evidence type="ECO:0000256" key="14">
    <source>
        <dbReference type="ARBA" id="ARBA00023136"/>
    </source>
</evidence>
<evidence type="ECO:0000256" key="16">
    <source>
        <dbReference type="ARBA" id="ARBA00023212"/>
    </source>
</evidence>
<dbReference type="Pfam" id="PF08226">
    <property type="entry name" value="DUF1720"/>
    <property type="match status" value="1"/>
</dbReference>
<keyword evidence="23" id="KW-1185">Reference proteome</keyword>
<evidence type="ECO:0000256" key="5">
    <source>
        <dbReference type="ARBA" id="ARBA00011159"/>
    </source>
</evidence>
<evidence type="ECO:0000256" key="17">
    <source>
        <dbReference type="ARBA" id="ARBA00025194"/>
    </source>
</evidence>
<feature type="compositionally biased region" description="Acidic residues" evidence="18">
    <location>
        <begin position="1171"/>
        <end position="1181"/>
    </location>
</feature>
<dbReference type="EMBL" id="JAPDRK010000027">
    <property type="protein sequence ID" value="KAJ9602356.1"/>
    <property type="molecule type" value="Genomic_DNA"/>
</dbReference>
<sequence>MYSSSNSFLGGANSSRPGPGPGGFGQQSFGSFNQAPPQQQSPFAPQPTGFPGQLQSQQTGFPPFQQQPSFQAPAQQPQFTGYPPQNQAQQPQFQQPPQAPPFQQQPSFQAGPPPSAPPPQQPAAAPLRPQQTSSQIAASFSQGSGGAPAPRRGRAQSKSGSKIPNIRLSFITATDQAKFEQLFKSAVGEGQALSGEKARDLLLRSKLPGNALSQIWILSDTTKSGQLLFPEFALAMYLCNLSLTGKELPSVLPDKIKNEVSSMVDIISFSVIEDKPLPTPRSNVPDFDAPLRQNAMSPPAPQQPTPQQPSNQQLLTQLTSQPTGFYNQVPGLQAQPTGFPGQPQGLQSQATGYPGAPQPGGFGGARPSLPFMPTSGFGTNVSPQQTGPLQAQPTGLPGQWGFVNAPAGGLPNIEALQQRLMPQSGRESGSWTTQGLTSNAKIPWAVTKDEKRIYDQLFRAWDGLGRGSISGDTAIEIMGQSGLERSDLETIWTLSDPNNKGRLNMDEFAVAMHLIYRKLNGYPIPARLPPELIPPSTKNFNSSIDTVKSLLSQDAEARKTSGAFLQPQKTGISYLKDHSFRAGSASPSFGRKDATVFRNNDDAIGYRSSARRRLGEGGSRTSSPAPSSDVGESVYDDLTPDQIRKKIRETKILLDATDFQDERQADDDDVYDRRDRREAEELFRQVRRVQDDIDTHPNSGFAGGDTGAERRSMRRELQRYQDRLPQLASDVRKTEKSITDAKLQLFRLKDAKAHPNSASNIVGTGPGGSVTESDRIKARARARMQARAAELAGRPAPAADDEGGAQRRLEQETSSVRSEQERHEAMTRDVEESVKDFVTTLEDGLRDSGGNATQEHERRRWEEALGVEDEVKELIYDLQRSSRTAKVRKEEQSRQAPARKPSGDYGREERRPSNGESAPRPAPSSTPSNSSVTAGSSQQDRVASAKEKALKRIQERMAAAGLKPVGDAGETSQQRQERERREREDRVRKAEAEDAKREQERQQRLANEGVTPPSPKTEKRPPPPAPRKQRQESYDMSSKKAAEAAARAKEEEATARAKEEEAAARAKTEEEAAAQIRAEQETEKRERQRLEASTKSQENDLEKEREAAQARLRALEEQVKAGKVKKQEEKARKKVAEKEAKEKEAKLAAQRAELEAARERERQLQLQLEQIENDSSSDEDDGPQHTPQESTPATSQMLTGSVSSPPLSHAAPERSASSGYEPTPVSSPPAQESRNPYFRKLSQSKPAENGHPVFSPPPAPQAQTFAPPPAPPTAPAPPSDSMSSTNPFHRMAQQEAPKPLTPSFTGAQSRRRPEEDEWSAAGSDKEDDSDDDDEERAGGGSAKHLASILFGTMAPPRPLSANDSKPQTPIQDPPPVPGAFEPSSAPPPPPIPGSGAPTAPPPPPPPPGFGAPGGAPPPPPMPAPAPSGGAGIGALLGEIQMGKGLRKTETKDRSTSSVAGRVLG</sequence>
<evidence type="ECO:0000256" key="3">
    <source>
        <dbReference type="ARBA" id="ARBA00004413"/>
    </source>
</evidence>
<evidence type="ECO:0000256" key="10">
    <source>
        <dbReference type="ARBA" id="ARBA00022583"/>
    </source>
</evidence>
<dbReference type="GO" id="GO:0006897">
    <property type="term" value="P:endocytosis"/>
    <property type="evidence" value="ECO:0007669"/>
    <property type="project" value="UniProtKB-KW"/>
</dbReference>
<feature type="domain" description="EH" evidence="19">
    <location>
        <begin position="175"/>
        <end position="263"/>
    </location>
</feature>
<evidence type="ECO:0000256" key="11">
    <source>
        <dbReference type="ARBA" id="ARBA00022737"/>
    </source>
</evidence>
<evidence type="ECO:0000259" key="21">
    <source>
        <dbReference type="PROSITE" id="PS51082"/>
    </source>
</evidence>
<dbReference type="PANTHER" id="PTHR11216:SF173">
    <property type="entry name" value="ACTIN CYTOSKELETON-REGULATORY COMPLEX PROTEIN PAN1"/>
    <property type="match status" value="1"/>
</dbReference>
<reference evidence="22" key="1">
    <citation type="submission" date="2022-10" db="EMBL/GenBank/DDBJ databases">
        <title>Culturing micro-colonial fungi from biological soil crusts in the Mojave desert and describing Neophaeococcomyces mojavensis, and introducing the new genera and species Taxawa tesnikishii.</title>
        <authorList>
            <person name="Kurbessoian T."/>
            <person name="Stajich J.E."/>
        </authorList>
    </citation>
    <scope>NUCLEOTIDE SEQUENCE</scope>
    <source>
        <strain evidence="22">TK_41</strain>
    </source>
</reference>
<feature type="compositionally biased region" description="Basic and acidic residues" evidence="18">
    <location>
        <begin position="901"/>
        <end position="913"/>
    </location>
</feature>
<dbReference type="Proteomes" id="UP001172673">
    <property type="component" value="Unassembled WGS sequence"/>
</dbReference>
<feature type="region of interest" description="Disordered" evidence="18">
    <location>
        <begin position="1"/>
        <end position="161"/>
    </location>
</feature>
<dbReference type="CDD" id="cd00052">
    <property type="entry name" value="EH"/>
    <property type="match status" value="2"/>
</dbReference>
<evidence type="ECO:0000256" key="9">
    <source>
        <dbReference type="ARBA" id="ARBA00022490"/>
    </source>
</evidence>
<dbReference type="InterPro" id="IPR011992">
    <property type="entry name" value="EF-hand-dom_pair"/>
</dbReference>
<keyword evidence="8" id="KW-1003">Cell membrane</keyword>
<dbReference type="InterPro" id="IPR003124">
    <property type="entry name" value="WH2_dom"/>
</dbReference>
<comment type="subunit">
    <text evidence="5">Component of the PAN1 actin cytoskeleton-regulatory complex.</text>
</comment>
<proteinExistence type="inferred from homology"/>
<evidence type="ECO:0000313" key="23">
    <source>
        <dbReference type="Proteomes" id="UP001172673"/>
    </source>
</evidence>
<feature type="compositionally biased region" description="Basic and acidic residues" evidence="18">
    <location>
        <begin position="818"/>
        <end position="835"/>
    </location>
</feature>
<evidence type="ECO:0000259" key="20">
    <source>
        <dbReference type="PROSITE" id="PS50222"/>
    </source>
</evidence>
<keyword evidence="11" id="KW-0677">Repeat</keyword>
<keyword evidence="10" id="KW-0254">Endocytosis</keyword>
<feature type="compositionally biased region" description="Polar residues" evidence="18">
    <location>
        <begin position="1185"/>
        <end position="1206"/>
    </location>
</feature>
<feature type="compositionally biased region" description="Low complexity" evidence="18">
    <location>
        <begin position="917"/>
        <end position="937"/>
    </location>
</feature>
<evidence type="ECO:0000256" key="7">
    <source>
        <dbReference type="ARBA" id="ARBA00020728"/>
    </source>
</evidence>
<dbReference type="GO" id="GO:0005509">
    <property type="term" value="F:calcium ion binding"/>
    <property type="evidence" value="ECO:0007669"/>
    <property type="project" value="InterPro"/>
</dbReference>
<feature type="region of interest" description="Disordered" evidence="18">
    <location>
        <begin position="878"/>
        <end position="1464"/>
    </location>
</feature>
<evidence type="ECO:0000256" key="4">
    <source>
        <dbReference type="ARBA" id="ARBA00009351"/>
    </source>
</evidence>
<dbReference type="Pfam" id="PF02205">
    <property type="entry name" value="WH2"/>
    <property type="match status" value="1"/>
</dbReference>
<evidence type="ECO:0000256" key="2">
    <source>
        <dbReference type="ARBA" id="ARBA00004134"/>
    </source>
</evidence>